<dbReference type="SUPFAM" id="SSF53448">
    <property type="entry name" value="Nucleotide-diphospho-sugar transferases"/>
    <property type="match status" value="1"/>
</dbReference>
<name>A0A285QM11_9SPHN</name>
<dbReference type="GO" id="GO:0016758">
    <property type="term" value="F:hexosyltransferase activity"/>
    <property type="evidence" value="ECO:0007669"/>
    <property type="project" value="UniProtKB-ARBA"/>
</dbReference>
<protein>
    <submittedName>
        <fullName evidence="2">Glycosyltransferase involved in cell wall bisynthesis</fullName>
    </submittedName>
</protein>
<dbReference type="InterPro" id="IPR029044">
    <property type="entry name" value="Nucleotide-diphossugar_trans"/>
</dbReference>
<gene>
    <name evidence="2" type="ORF">SAMN06297144_1413</name>
</gene>
<proteinExistence type="predicted"/>
<evidence type="ECO:0000313" key="3">
    <source>
        <dbReference type="Proteomes" id="UP000219494"/>
    </source>
</evidence>
<evidence type="ECO:0000259" key="1">
    <source>
        <dbReference type="Pfam" id="PF00535"/>
    </source>
</evidence>
<dbReference type="EMBL" id="OBMI01000001">
    <property type="protein sequence ID" value="SOB81132.1"/>
    <property type="molecule type" value="Genomic_DNA"/>
</dbReference>
<sequence>MPKLSIILPTYNGARFLPEQIGSVLKQDDEDFELLITDDGSTDDTRSVTAELAATDARIRVIASSGNLGQNNRLAQLIGEATGDYVAICDQDDRWAPDRNRLLFAAMGDRPMAFGRSELIDGDGTAMGKSLLEALLLEPGPESKLRGLIRPMYSAHATITERGHLGVAGLWAPLPFDWMMALECLFSRGLVYVDEAVTFHRLHGGNQANHLQSDEGKYSASYFRWLFLFRRIGRLRLWLVFDFLGRSALLDSETRRLFAHLANRCQTVWFAEWRALRNDGGLRADIKEALRPLSGGTADWNYFANEIDILTSPKLGRPMRQEVRRRYQM</sequence>
<evidence type="ECO:0000313" key="2">
    <source>
        <dbReference type="EMBL" id="SOB81132.1"/>
    </source>
</evidence>
<dbReference type="AlphaFoldDB" id="A0A285QM11"/>
<dbReference type="PANTHER" id="PTHR22916">
    <property type="entry name" value="GLYCOSYLTRANSFERASE"/>
    <property type="match status" value="1"/>
</dbReference>
<dbReference type="PANTHER" id="PTHR22916:SF3">
    <property type="entry name" value="UDP-GLCNAC:BETAGAL BETA-1,3-N-ACETYLGLUCOSAMINYLTRANSFERASE-LIKE PROTEIN 1"/>
    <property type="match status" value="1"/>
</dbReference>
<organism evidence="2 3">
    <name type="scientific">Sphingomonas guangdongensis</name>
    <dbReference type="NCBI Taxonomy" id="1141890"/>
    <lineage>
        <taxon>Bacteria</taxon>
        <taxon>Pseudomonadati</taxon>
        <taxon>Pseudomonadota</taxon>
        <taxon>Alphaproteobacteria</taxon>
        <taxon>Sphingomonadales</taxon>
        <taxon>Sphingomonadaceae</taxon>
        <taxon>Sphingomonas</taxon>
    </lineage>
</organism>
<reference evidence="2 3" key="1">
    <citation type="submission" date="2017-07" db="EMBL/GenBank/DDBJ databases">
        <authorList>
            <person name="Sun Z.S."/>
            <person name="Albrecht U."/>
            <person name="Echele G."/>
            <person name="Lee C.C."/>
        </authorList>
    </citation>
    <scope>NUCLEOTIDE SEQUENCE [LARGE SCALE GENOMIC DNA]</scope>
    <source>
        <strain evidence="2 3">CGMCC 1.12672</strain>
    </source>
</reference>
<accession>A0A285QM11</accession>
<dbReference type="Proteomes" id="UP000219494">
    <property type="component" value="Unassembled WGS sequence"/>
</dbReference>
<keyword evidence="2" id="KW-0808">Transferase</keyword>
<dbReference type="InterPro" id="IPR001173">
    <property type="entry name" value="Glyco_trans_2-like"/>
</dbReference>
<feature type="domain" description="Glycosyltransferase 2-like" evidence="1">
    <location>
        <begin position="5"/>
        <end position="132"/>
    </location>
</feature>
<keyword evidence="3" id="KW-1185">Reference proteome</keyword>
<dbReference type="Gene3D" id="3.90.550.10">
    <property type="entry name" value="Spore Coat Polysaccharide Biosynthesis Protein SpsA, Chain A"/>
    <property type="match status" value="1"/>
</dbReference>
<dbReference type="Pfam" id="PF00535">
    <property type="entry name" value="Glycos_transf_2"/>
    <property type="match status" value="1"/>
</dbReference>